<accession>A0ACB9CV18</accession>
<proteinExistence type="predicted"/>
<protein>
    <submittedName>
        <fullName evidence="1">Uncharacterized protein</fullName>
    </submittedName>
</protein>
<dbReference type="EMBL" id="CM042013">
    <property type="protein sequence ID" value="KAI3738159.1"/>
    <property type="molecule type" value="Genomic_DNA"/>
</dbReference>
<reference evidence="1 2" key="2">
    <citation type="journal article" date="2022" name="Mol. Ecol. Resour.">
        <title>The genomes of chicory, endive, great burdock and yacon provide insights into Asteraceae paleo-polyploidization history and plant inulin production.</title>
        <authorList>
            <person name="Fan W."/>
            <person name="Wang S."/>
            <person name="Wang H."/>
            <person name="Wang A."/>
            <person name="Jiang F."/>
            <person name="Liu H."/>
            <person name="Zhao H."/>
            <person name="Xu D."/>
            <person name="Zhang Y."/>
        </authorList>
    </citation>
    <scope>NUCLEOTIDE SEQUENCE [LARGE SCALE GENOMIC DNA]</scope>
    <source>
        <strain evidence="2">cv. Punajuju</strain>
        <tissue evidence="1">Leaves</tissue>
    </source>
</reference>
<comment type="caution">
    <text evidence="1">The sequence shown here is derived from an EMBL/GenBank/DDBJ whole genome shotgun (WGS) entry which is preliminary data.</text>
</comment>
<gene>
    <name evidence="1" type="ORF">L2E82_28179</name>
</gene>
<dbReference type="Proteomes" id="UP001055811">
    <property type="component" value="Linkage Group LG05"/>
</dbReference>
<name>A0ACB9CV18_CICIN</name>
<organism evidence="1 2">
    <name type="scientific">Cichorium intybus</name>
    <name type="common">Chicory</name>
    <dbReference type="NCBI Taxonomy" id="13427"/>
    <lineage>
        <taxon>Eukaryota</taxon>
        <taxon>Viridiplantae</taxon>
        <taxon>Streptophyta</taxon>
        <taxon>Embryophyta</taxon>
        <taxon>Tracheophyta</taxon>
        <taxon>Spermatophyta</taxon>
        <taxon>Magnoliopsida</taxon>
        <taxon>eudicotyledons</taxon>
        <taxon>Gunneridae</taxon>
        <taxon>Pentapetalae</taxon>
        <taxon>asterids</taxon>
        <taxon>campanulids</taxon>
        <taxon>Asterales</taxon>
        <taxon>Asteraceae</taxon>
        <taxon>Cichorioideae</taxon>
        <taxon>Cichorieae</taxon>
        <taxon>Cichoriinae</taxon>
        <taxon>Cichorium</taxon>
    </lineage>
</organism>
<evidence type="ECO:0000313" key="2">
    <source>
        <dbReference type="Proteomes" id="UP001055811"/>
    </source>
</evidence>
<keyword evidence="2" id="KW-1185">Reference proteome</keyword>
<evidence type="ECO:0000313" key="1">
    <source>
        <dbReference type="EMBL" id="KAI3738159.1"/>
    </source>
</evidence>
<sequence length="215" mass="24111">MSSISLILKLDDFSKQIKLLESENQRFQGKLDSINLARKLSDDIFIKATSLGSGKIDTNYKPGLGRESFEIEQAKQETRTNSENSESTLTDPSTSVNEENSDDETVINCNPDDTDFTVLCAGEPKDDTWYIDSGRSKHMTTNHSLLQDFKPTLPPMQKLHNQTKMMRIQSRGNHQNQNPPKTPQSTCPNDPNASFMGEPPKPNSSLKQSQSTYPK</sequence>
<reference evidence="2" key="1">
    <citation type="journal article" date="2022" name="Mol. Ecol. Resour.">
        <title>The genomes of chicory, endive, great burdock and yacon provide insights into Asteraceae palaeo-polyploidization history and plant inulin production.</title>
        <authorList>
            <person name="Fan W."/>
            <person name="Wang S."/>
            <person name="Wang H."/>
            <person name="Wang A."/>
            <person name="Jiang F."/>
            <person name="Liu H."/>
            <person name="Zhao H."/>
            <person name="Xu D."/>
            <person name="Zhang Y."/>
        </authorList>
    </citation>
    <scope>NUCLEOTIDE SEQUENCE [LARGE SCALE GENOMIC DNA]</scope>
    <source>
        <strain evidence="2">cv. Punajuju</strain>
    </source>
</reference>